<keyword evidence="4" id="KW-1185">Reference proteome</keyword>
<dbReference type="AlphaFoldDB" id="A0AAV1SUH5"/>
<comment type="subcellular location">
    <subcellularLocation>
        <location evidence="1">Membrane</location>
    </subcellularLocation>
</comment>
<sequence length="190" mass="21543">MISSSNYPVFRVDSFSVSNFNPSLPKSFATEWEVNVTVRNPNSGLKVSFDDIKSKVHYREDILFSDLLASTSSHPFSMETNTRTVMQSKLSANRTDIAMMRKSILDKMLMDKKNGMVSFNLRFDIRATFDHDQKGDWLFSRHTTKDLNVECNDIKVGFVNGVSSYGNALSRDRLNGPLFCEVNEVDGDAF</sequence>
<evidence type="ECO:0000313" key="4">
    <source>
        <dbReference type="Proteomes" id="UP001314170"/>
    </source>
</evidence>
<evidence type="ECO:0000256" key="2">
    <source>
        <dbReference type="ARBA" id="ARBA00023136"/>
    </source>
</evidence>
<comment type="caution">
    <text evidence="3">The sequence shown here is derived from an EMBL/GenBank/DDBJ whole genome shotgun (WGS) entry which is preliminary data.</text>
</comment>
<proteinExistence type="predicted"/>
<dbReference type="EMBL" id="CAWUPB010001197">
    <property type="protein sequence ID" value="CAK7356416.1"/>
    <property type="molecule type" value="Genomic_DNA"/>
</dbReference>
<keyword evidence="2" id="KW-0472">Membrane</keyword>
<name>A0AAV1SUH5_9ROSI</name>
<dbReference type="GO" id="GO:0098542">
    <property type="term" value="P:defense response to other organism"/>
    <property type="evidence" value="ECO:0007669"/>
    <property type="project" value="InterPro"/>
</dbReference>
<dbReference type="PANTHER" id="PTHR31415:SF173">
    <property type="entry name" value="PROTEIN, PUTATIVE-RELATED"/>
    <property type="match status" value="1"/>
</dbReference>
<dbReference type="GO" id="GO:0009506">
    <property type="term" value="C:plasmodesma"/>
    <property type="evidence" value="ECO:0007669"/>
    <property type="project" value="TreeGrafter"/>
</dbReference>
<accession>A0AAV1SUH5</accession>
<dbReference type="InterPro" id="IPR044839">
    <property type="entry name" value="NDR1-like"/>
</dbReference>
<dbReference type="PANTHER" id="PTHR31415">
    <property type="entry name" value="OS05G0367900 PROTEIN"/>
    <property type="match status" value="1"/>
</dbReference>
<organism evidence="3 4">
    <name type="scientific">Dovyalis caffra</name>
    <dbReference type="NCBI Taxonomy" id="77055"/>
    <lineage>
        <taxon>Eukaryota</taxon>
        <taxon>Viridiplantae</taxon>
        <taxon>Streptophyta</taxon>
        <taxon>Embryophyta</taxon>
        <taxon>Tracheophyta</taxon>
        <taxon>Spermatophyta</taxon>
        <taxon>Magnoliopsida</taxon>
        <taxon>eudicotyledons</taxon>
        <taxon>Gunneridae</taxon>
        <taxon>Pentapetalae</taxon>
        <taxon>rosids</taxon>
        <taxon>fabids</taxon>
        <taxon>Malpighiales</taxon>
        <taxon>Salicaceae</taxon>
        <taxon>Flacourtieae</taxon>
        <taxon>Dovyalis</taxon>
    </lineage>
</organism>
<evidence type="ECO:0000313" key="3">
    <source>
        <dbReference type="EMBL" id="CAK7356416.1"/>
    </source>
</evidence>
<evidence type="ECO:0008006" key="5">
    <source>
        <dbReference type="Google" id="ProtNLM"/>
    </source>
</evidence>
<reference evidence="3 4" key="1">
    <citation type="submission" date="2024-01" db="EMBL/GenBank/DDBJ databases">
        <authorList>
            <person name="Waweru B."/>
        </authorList>
    </citation>
    <scope>NUCLEOTIDE SEQUENCE [LARGE SCALE GENOMIC DNA]</scope>
</reference>
<dbReference type="GO" id="GO:0005886">
    <property type="term" value="C:plasma membrane"/>
    <property type="evidence" value="ECO:0007669"/>
    <property type="project" value="TreeGrafter"/>
</dbReference>
<gene>
    <name evidence="3" type="ORF">DCAF_LOCUS26688</name>
</gene>
<evidence type="ECO:0000256" key="1">
    <source>
        <dbReference type="ARBA" id="ARBA00004370"/>
    </source>
</evidence>
<dbReference type="Proteomes" id="UP001314170">
    <property type="component" value="Unassembled WGS sequence"/>
</dbReference>
<protein>
    <recommendedName>
        <fullName evidence="5">Late embryogenesis abundant protein LEA-2 subgroup domain-containing protein</fullName>
    </recommendedName>
</protein>